<keyword evidence="2" id="KW-1185">Reference proteome</keyword>
<reference evidence="1 2" key="1">
    <citation type="submission" date="2020-08" db="EMBL/GenBank/DDBJ databases">
        <title>Genomic Encyclopedia of Type Strains, Phase IV (KMG-IV): sequencing the most valuable type-strain genomes for metagenomic binning, comparative biology and taxonomic classification.</title>
        <authorList>
            <person name="Goeker M."/>
        </authorList>
    </citation>
    <scope>NUCLEOTIDE SEQUENCE [LARGE SCALE GENOMIC DNA]</scope>
    <source>
        <strain evidence="1 2">DSM 21319</strain>
    </source>
</reference>
<comment type="caution">
    <text evidence="1">The sequence shown here is derived from an EMBL/GenBank/DDBJ whole genome shotgun (WGS) entry which is preliminary data.</text>
</comment>
<evidence type="ECO:0000313" key="2">
    <source>
        <dbReference type="Proteomes" id="UP000535406"/>
    </source>
</evidence>
<dbReference type="AlphaFoldDB" id="A0A7W7YSZ1"/>
<sequence>MPAGRPHSTIPSSLTVVILGLKPRIHRRG</sequence>
<accession>A0A7W7YSZ1</accession>
<proteinExistence type="predicted"/>
<organism evidence="1 2">
    <name type="scientific">Shinella fusca</name>
    <dbReference type="NCBI Taxonomy" id="544480"/>
    <lineage>
        <taxon>Bacteria</taxon>
        <taxon>Pseudomonadati</taxon>
        <taxon>Pseudomonadota</taxon>
        <taxon>Alphaproteobacteria</taxon>
        <taxon>Hyphomicrobiales</taxon>
        <taxon>Rhizobiaceae</taxon>
        <taxon>Shinella</taxon>
    </lineage>
</organism>
<name>A0A7W7YSZ1_9HYPH</name>
<dbReference type="Proteomes" id="UP000535406">
    <property type="component" value="Unassembled WGS sequence"/>
</dbReference>
<protein>
    <submittedName>
        <fullName evidence="1">Uncharacterized protein</fullName>
    </submittedName>
</protein>
<evidence type="ECO:0000313" key="1">
    <source>
        <dbReference type="EMBL" id="MBB5041798.1"/>
    </source>
</evidence>
<gene>
    <name evidence="1" type="ORF">HNQ66_001181</name>
</gene>
<dbReference type="EMBL" id="JACHIK010000003">
    <property type="protein sequence ID" value="MBB5041798.1"/>
    <property type="molecule type" value="Genomic_DNA"/>
</dbReference>